<gene>
    <name evidence="3" type="ORF">NCCP602_28280</name>
</gene>
<dbReference type="Gene3D" id="3.10.350.10">
    <property type="entry name" value="LysM domain"/>
    <property type="match status" value="1"/>
</dbReference>
<evidence type="ECO:0000256" key="1">
    <source>
        <dbReference type="SAM" id="Phobius"/>
    </source>
</evidence>
<keyword evidence="1" id="KW-0812">Transmembrane</keyword>
<organism evidence="3 4">
    <name type="scientific">Brevibacterium metallidurans</name>
    <dbReference type="NCBI Taxonomy" id="1482676"/>
    <lineage>
        <taxon>Bacteria</taxon>
        <taxon>Bacillati</taxon>
        <taxon>Actinomycetota</taxon>
        <taxon>Actinomycetes</taxon>
        <taxon>Micrococcales</taxon>
        <taxon>Brevibacteriaceae</taxon>
        <taxon>Brevibacterium</taxon>
    </lineage>
</organism>
<reference evidence="3 4" key="1">
    <citation type="submission" date="2024-01" db="EMBL/GenBank/DDBJ databases">
        <title>Characterization of antibiotic resistant novel bacterial strains and their environmental applications.</title>
        <authorList>
            <person name="Manzoor S."/>
            <person name="Abbas S."/>
            <person name="Arshad M."/>
            <person name="Ahmed I."/>
        </authorList>
    </citation>
    <scope>NUCLEOTIDE SEQUENCE [LARGE SCALE GENOMIC DNA]</scope>
    <source>
        <strain evidence="3 4">NCCP-602</strain>
    </source>
</reference>
<keyword evidence="1" id="KW-0472">Membrane</keyword>
<proteinExistence type="predicted"/>
<evidence type="ECO:0000313" key="4">
    <source>
        <dbReference type="Proteomes" id="UP001498238"/>
    </source>
</evidence>
<dbReference type="Pfam" id="PF01476">
    <property type="entry name" value="LysM"/>
    <property type="match status" value="1"/>
</dbReference>
<evidence type="ECO:0000259" key="2">
    <source>
        <dbReference type="PROSITE" id="PS51782"/>
    </source>
</evidence>
<dbReference type="SMART" id="SM00257">
    <property type="entry name" value="LysM"/>
    <property type="match status" value="1"/>
</dbReference>
<comment type="caution">
    <text evidence="3">The sequence shown here is derived from an EMBL/GenBank/DDBJ whole genome shotgun (WGS) entry which is preliminary data.</text>
</comment>
<dbReference type="InterPro" id="IPR036779">
    <property type="entry name" value="LysM_dom_sf"/>
</dbReference>
<dbReference type="PROSITE" id="PS51782">
    <property type="entry name" value="LYSM"/>
    <property type="match status" value="1"/>
</dbReference>
<evidence type="ECO:0000313" key="3">
    <source>
        <dbReference type="EMBL" id="GAA0036867.1"/>
    </source>
</evidence>
<keyword evidence="4" id="KW-1185">Reference proteome</keyword>
<dbReference type="Proteomes" id="UP001498238">
    <property type="component" value="Unassembled WGS sequence"/>
</dbReference>
<dbReference type="EMBL" id="BAAAAF010000013">
    <property type="protein sequence ID" value="GAA0036867.1"/>
    <property type="molecule type" value="Genomic_DNA"/>
</dbReference>
<keyword evidence="1" id="KW-1133">Transmembrane helix</keyword>
<sequence>MSAKTSPMHLTTRGRRAVRLLRTALCALAIIGGTLFFSAQTFTAEAVAGDEVVGVAADAVVVGEGESLWTVASNLGLDRDTRDVVADIVELNHLSSPVVHPGQSLDVPQR</sequence>
<feature type="domain" description="LysM" evidence="2">
    <location>
        <begin position="58"/>
        <end position="107"/>
    </location>
</feature>
<feature type="transmembrane region" description="Helical" evidence="1">
    <location>
        <begin position="20"/>
        <end position="39"/>
    </location>
</feature>
<protein>
    <recommendedName>
        <fullName evidence="2">LysM domain-containing protein</fullName>
    </recommendedName>
</protein>
<accession>A0ABP3CAL8</accession>
<dbReference type="InterPro" id="IPR018392">
    <property type="entry name" value="LysM"/>
</dbReference>
<name>A0ABP3CAL8_9MICO</name>